<protein>
    <submittedName>
        <fullName evidence="6">Disulfide bond formation protein B</fullName>
    </submittedName>
</protein>
<reference evidence="6 7" key="1">
    <citation type="submission" date="2020-04" db="EMBL/GenBank/DDBJ databases">
        <authorList>
            <person name="Yoon J."/>
        </authorList>
    </citation>
    <scope>NUCLEOTIDE SEQUENCE [LARGE SCALE GENOMIC DNA]</scope>
    <source>
        <strain evidence="6 7">KMU-115</strain>
    </source>
</reference>
<dbReference type="InterPro" id="IPR003752">
    <property type="entry name" value="DiS_bond_form_DsbB/BdbC"/>
</dbReference>
<evidence type="ECO:0000256" key="1">
    <source>
        <dbReference type="ARBA" id="ARBA00004141"/>
    </source>
</evidence>
<evidence type="ECO:0000313" key="6">
    <source>
        <dbReference type="EMBL" id="NKX46485.1"/>
    </source>
</evidence>
<feature type="transmembrane region" description="Helical" evidence="5">
    <location>
        <begin position="123"/>
        <end position="150"/>
    </location>
</feature>
<dbReference type="Gene3D" id="1.20.1550.10">
    <property type="entry name" value="DsbB-like"/>
    <property type="match status" value="1"/>
</dbReference>
<evidence type="ECO:0000256" key="3">
    <source>
        <dbReference type="ARBA" id="ARBA00022989"/>
    </source>
</evidence>
<evidence type="ECO:0000313" key="7">
    <source>
        <dbReference type="Proteomes" id="UP000526408"/>
    </source>
</evidence>
<comment type="caution">
    <text evidence="6">The sequence shown here is derived from an EMBL/GenBank/DDBJ whole genome shotgun (WGS) entry which is preliminary data.</text>
</comment>
<dbReference type="InterPro" id="IPR023380">
    <property type="entry name" value="DsbB-like_sf"/>
</dbReference>
<dbReference type="PIRSF" id="PIRSF033913">
    <property type="entry name" value="S-S_format_DsbB"/>
    <property type="match status" value="1"/>
</dbReference>
<dbReference type="AlphaFoldDB" id="A0A7X6JZ29"/>
<dbReference type="GO" id="GO:0015035">
    <property type="term" value="F:protein-disulfide reductase activity"/>
    <property type="evidence" value="ECO:0007669"/>
    <property type="project" value="InterPro"/>
</dbReference>
<name>A0A7X6JZ29_9RHOB</name>
<keyword evidence="4 5" id="KW-0472">Membrane</keyword>
<keyword evidence="3 5" id="KW-1133">Transmembrane helix</keyword>
<dbReference type="RefSeq" id="WP_168624869.1">
    <property type="nucleotide sequence ID" value="NZ_JAAZQQ010000007.1"/>
</dbReference>
<dbReference type="Proteomes" id="UP000526408">
    <property type="component" value="Unassembled WGS sequence"/>
</dbReference>
<dbReference type="GO" id="GO:0016020">
    <property type="term" value="C:membrane"/>
    <property type="evidence" value="ECO:0007669"/>
    <property type="project" value="UniProtKB-SubCell"/>
</dbReference>
<dbReference type="GO" id="GO:0006457">
    <property type="term" value="P:protein folding"/>
    <property type="evidence" value="ECO:0007669"/>
    <property type="project" value="InterPro"/>
</dbReference>
<evidence type="ECO:0000256" key="2">
    <source>
        <dbReference type="ARBA" id="ARBA00022692"/>
    </source>
</evidence>
<accession>A0A7X6JZ29</accession>
<dbReference type="Pfam" id="PF02600">
    <property type="entry name" value="DsbB"/>
    <property type="match status" value="1"/>
</dbReference>
<dbReference type="EMBL" id="JAAZQQ010000007">
    <property type="protein sequence ID" value="NKX46485.1"/>
    <property type="molecule type" value="Genomic_DNA"/>
</dbReference>
<comment type="subcellular location">
    <subcellularLocation>
        <location evidence="1">Membrane</location>
        <topology evidence="1">Multi-pass membrane protein</topology>
    </subcellularLocation>
</comment>
<keyword evidence="7" id="KW-1185">Reference proteome</keyword>
<dbReference type="SUPFAM" id="SSF158442">
    <property type="entry name" value="DsbB-like"/>
    <property type="match status" value="1"/>
</dbReference>
<dbReference type="InterPro" id="IPR024199">
    <property type="entry name" value="Uncharacterised_DsbB"/>
</dbReference>
<keyword evidence="2 5" id="KW-0812">Transmembrane</keyword>
<proteinExistence type="predicted"/>
<evidence type="ECO:0000256" key="5">
    <source>
        <dbReference type="SAM" id="Phobius"/>
    </source>
</evidence>
<evidence type="ECO:0000256" key="4">
    <source>
        <dbReference type="ARBA" id="ARBA00023136"/>
    </source>
</evidence>
<gene>
    <name evidence="6" type="ORF">HCU73_17990</name>
</gene>
<organism evidence="6 7">
    <name type="scientific">Roseicyclus persicicus</name>
    <dbReference type="NCBI Taxonomy" id="2650661"/>
    <lineage>
        <taxon>Bacteria</taxon>
        <taxon>Pseudomonadati</taxon>
        <taxon>Pseudomonadota</taxon>
        <taxon>Alphaproteobacteria</taxon>
        <taxon>Rhodobacterales</taxon>
        <taxon>Roseobacteraceae</taxon>
        <taxon>Roseicyclus</taxon>
    </lineage>
</organism>
<sequence length="156" mass="16111">MERKHLIALAGLGSLAMLLGAFGFQYIGGLAPCAMCLWQRWPHAAAIALGALGAAVPHALVAWAGALSMVVNAGIALLHTGVERAWWTLNLTCTGGGEDIGSMDVSALLDPTQGAEIVLCTEVAWSMLGLSMASWNGIVCLVLAGIWVAAARSRTA</sequence>